<dbReference type="InterPro" id="IPR004408">
    <property type="entry name" value="Biotin_CoA_COase_ligase"/>
</dbReference>
<dbReference type="GO" id="GO:0004077">
    <property type="term" value="F:biotin--[biotin carboxyl-carrier protein] ligase activity"/>
    <property type="evidence" value="ECO:0007669"/>
    <property type="project" value="InterPro"/>
</dbReference>
<dbReference type="GO" id="GO:0005737">
    <property type="term" value="C:cytoplasm"/>
    <property type="evidence" value="ECO:0007669"/>
    <property type="project" value="TreeGrafter"/>
</dbReference>
<dbReference type="PROSITE" id="PS51733">
    <property type="entry name" value="BPL_LPL_CATALYTIC"/>
    <property type="match status" value="1"/>
</dbReference>
<accession>A0A9W7GGP0</accession>
<dbReference type="Proteomes" id="UP001165065">
    <property type="component" value="Unassembled WGS sequence"/>
</dbReference>
<dbReference type="Gene3D" id="3.30.930.10">
    <property type="entry name" value="Bira Bifunctional Protein, Domain 2"/>
    <property type="match status" value="1"/>
</dbReference>
<dbReference type="PANTHER" id="PTHR12835:SF5">
    <property type="entry name" value="BIOTIN--PROTEIN LIGASE"/>
    <property type="match status" value="1"/>
</dbReference>
<name>A0A9W7GGP0_9STRA</name>
<gene>
    <name evidence="4" type="ORF">TrCOL_g7733</name>
</gene>
<reference evidence="5" key="1">
    <citation type="journal article" date="2023" name="Commun. Biol.">
        <title>Genome analysis of Parmales, the sister group of diatoms, reveals the evolutionary specialization of diatoms from phago-mixotrophs to photoautotrophs.</title>
        <authorList>
            <person name="Ban H."/>
            <person name="Sato S."/>
            <person name="Yoshikawa S."/>
            <person name="Yamada K."/>
            <person name="Nakamura Y."/>
            <person name="Ichinomiya M."/>
            <person name="Sato N."/>
            <person name="Blanc-Mathieu R."/>
            <person name="Endo H."/>
            <person name="Kuwata A."/>
            <person name="Ogata H."/>
        </authorList>
    </citation>
    <scope>NUCLEOTIDE SEQUENCE [LARGE SCALE GENOMIC DNA]</scope>
</reference>
<evidence type="ECO:0000259" key="3">
    <source>
        <dbReference type="PROSITE" id="PS51733"/>
    </source>
</evidence>
<sequence length="246" mass="26689">MNFQFFDTVSSTQDKARSLLASRACSPPFAVCASSQSLGRGTSSRLWYSPPGNLFLTVALRAAPLFESGVPVTLLPLKVGCVAAEAIRGLLPDEGERALKLKWPNDVLMDRKKVSGVLIEMEGDCLLIGVGVNVKTAPPVPDSGPNLGRSSTCVGDYTSLPDDCGEVVKKLGEDIAMSLGLWFDEKLPNEPGDVVKEFAEQVEFGVRIKMREGGWVVPIRIERDGQLLVRVEDTGEEKLLCSDYML</sequence>
<dbReference type="EMBL" id="BRYA01001490">
    <property type="protein sequence ID" value="GMI44705.1"/>
    <property type="molecule type" value="Genomic_DNA"/>
</dbReference>
<dbReference type="NCBIfam" id="TIGR00121">
    <property type="entry name" value="birA_ligase"/>
    <property type="match status" value="1"/>
</dbReference>
<protein>
    <recommendedName>
        <fullName evidence="3">BPL/LPL catalytic domain-containing protein</fullName>
    </recommendedName>
</protein>
<organism evidence="4 5">
    <name type="scientific">Triparma columacea</name>
    <dbReference type="NCBI Taxonomy" id="722753"/>
    <lineage>
        <taxon>Eukaryota</taxon>
        <taxon>Sar</taxon>
        <taxon>Stramenopiles</taxon>
        <taxon>Ochrophyta</taxon>
        <taxon>Bolidophyceae</taxon>
        <taxon>Parmales</taxon>
        <taxon>Triparmaceae</taxon>
        <taxon>Triparma</taxon>
    </lineage>
</organism>
<evidence type="ECO:0000313" key="4">
    <source>
        <dbReference type="EMBL" id="GMI44705.1"/>
    </source>
</evidence>
<dbReference type="PANTHER" id="PTHR12835">
    <property type="entry name" value="BIOTIN PROTEIN LIGASE"/>
    <property type="match status" value="1"/>
</dbReference>
<evidence type="ECO:0000256" key="2">
    <source>
        <dbReference type="ARBA" id="ARBA00022598"/>
    </source>
</evidence>
<feature type="domain" description="BPL/LPL catalytic" evidence="3">
    <location>
        <begin position="3"/>
        <end position="183"/>
    </location>
</feature>
<evidence type="ECO:0000256" key="1">
    <source>
        <dbReference type="ARBA" id="ARBA00009934"/>
    </source>
</evidence>
<dbReference type="InterPro" id="IPR045864">
    <property type="entry name" value="aa-tRNA-synth_II/BPL/LPL"/>
</dbReference>
<dbReference type="SUPFAM" id="SSF55681">
    <property type="entry name" value="Class II aaRS and biotin synthetases"/>
    <property type="match status" value="1"/>
</dbReference>
<proteinExistence type="inferred from homology"/>
<evidence type="ECO:0000313" key="5">
    <source>
        <dbReference type="Proteomes" id="UP001165065"/>
    </source>
</evidence>
<dbReference type="OrthoDB" id="10250105at2759"/>
<dbReference type="Pfam" id="PF03099">
    <property type="entry name" value="BPL_LplA_LipB"/>
    <property type="match status" value="1"/>
</dbReference>
<comment type="caution">
    <text evidence="4">The sequence shown here is derived from an EMBL/GenBank/DDBJ whole genome shotgun (WGS) entry which is preliminary data.</text>
</comment>
<comment type="similarity">
    <text evidence="1">Belongs to the biotin--protein ligase family.</text>
</comment>
<keyword evidence="2" id="KW-0436">Ligase</keyword>
<dbReference type="CDD" id="cd16442">
    <property type="entry name" value="BPL"/>
    <property type="match status" value="1"/>
</dbReference>
<dbReference type="InterPro" id="IPR004143">
    <property type="entry name" value="BPL_LPL_catalytic"/>
</dbReference>
<keyword evidence="5" id="KW-1185">Reference proteome</keyword>
<dbReference type="AlphaFoldDB" id="A0A9W7GGP0"/>